<feature type="compositionally biased region" description="Polar residues" evidence="1">
    <location>
        <begin position="1"/>
        <end position="12"/>
    </location>
</feature>
<keyword evidence="3" id="KW-1185">Reference proteome</keyword>
<reference evidence="3" key="1">
    <citation type="submission" date="2014-04" db="EMBL/GenBank/DDBJ databases">
        <title>Evolutionary Origins and Diversification of the Mycorrhizal Mutualists.</title>
        <authorList>
            <consortium name="DOE Joint Genome Institute"/>
            <consortium name="Mycorrhizal Genomics Consortium"/>
            <person name="Kohler A."/>
            <person name="Kuo A."/>
            <person name="Nagy L.G."/>
            <person name="Floudas D."/>
            <person name="Copeland A."/>
            <person name="Barry K.W."/>
            <person name="Cichocki N."/>
            <person name="Veneault-Fourrey C."/>
            <person name="LaButti K."/>
            <person name="Lindquist E.A."/>
            <person name="Lipzen A."/>
            <person name="Lundell T."/>
            <person name="Morin E."/>
            <person name="Murat C."/>
            <person name="Riley R."/>
            <person name="Ohm R."/>
            <person name="Sun H."/>
            <person name="Tunlid A."/>
            <person name="Henrissat B."/>
            <person name="Grigoriev I.V."/>
            <person name="Hibbett D.S."/>
            <person name="Martin F."/>
        </authorList>
    </citation>
    <scope>NUCLEOTIDE SEQUENCE [LARGE SCALE GENOMIC DNA]</scope>
    <source>
        <strain evidence="3">FD-334 SS-4</strain>
    </source>
</reference>
<gene>
    <name evidence="2" type="ORF">HYPSUDRAFT_1055654</name>
</gene>
<feature type="region of interest" description="Disordered" evidence="1">
    <location>
        <begin position="1"/>
        <end position="24"/>
    </location>
</feature>
<dbReference type="AlphaFoldDB" id="A0A0D2NCM5"/>
<evidence type="ECO:0000256" key="1">
    <source>
        <dbReference type="SAM" id="MobiDB-lite"/>
    </source>
</evidence>
<proteinExistence type="predicted"/>
<organism evidence="2 3">
    <name type="scientific">Hypholoma sublateritium (strain FD-334 SS-4)</name>
    <dbReference type="NCBI Taxonomy" id="945553"/>
    <lineage>
        <taxon>Eukaryota</taxon>
        <taxon>Fungi</taxon>
        <taxon>Dikarya</taxon>
        <taxon>Basidiomycota</taxon>
        <taxon>Agaricomycotina</taxon>
        <taxon>Agaricomycetes</taxon>
        <taxon>Agaricomycetidae</taxon>
        <taxon>Agaricales</taxon>
        <taxon>Agaricineae</taxon>
        <taxon>Strophariaceae</taxon>
        <taxon>Hypholoma</taxon>
    </lineage>
</organism>
<name>A0A0D2NCM5_HYPSF</name>
<accession>A0A0D2NCM5</accession>
<evidence type="ECO:0000313" key="3">
    <source>
        <dbReference type="Proteomes" id="UP000054270"/>
    </source>
</evidence>
<sequence>MLYPISTPTDQSLRGHGEARLLPPQRASPPACALRGYGTILTSPHYGCVLPHTHMHYALNARPYSFHISLHRSAKTLGQCTRIYLLPAQRRCASSPRARCVGLGKVCALPNLAALCSVIASRILYYLRYALSGFTKLQEIPF</sequence>
<dbReference type="EMBL" id="KN817614">
    <property type="protein sequence ID" value="KJA16839.1"/>
    <property type="molecule type" value="Genomic_DNA"/>
</dbReference>
<dbReference type="Proteomes" id="UP000054270">
    <property type="component" value="Unassembled WGS sequence"/>
</dbReference>
<evidence type="ECO:0000313" key="2">
    <source>
        <dbReference type="EMBL" id="KJA16839.1"/>
    </source>
</evidence>
<protein>
    <submittedName>
        <fullName evidence="2">Uncharacterized protein</fullName>
    </submittedName>
</protein>